<evidence type="ECO:0000256" key="1">
    <source>
        <dbReference type="ARBA" id="ARBA00023015"/>
    </source>
</evidence>
<dbReference type="AlphaFoldDB" id="A0A1B2DTX5"/>
<keyword evidence="3" id="KW-0804">Transcription</keyword>
<proteinExistence type="predicted"/>
<dbReference type="InterPro" id="IPR025997">
    <property type="entry name" value="SBP_2_dom"/>
</dbReference>
<keyword evidence="2" id="KW-0238">DNA-binding</keyword>
<sequence>MEHPLYKQIQNDIRGRIRSGELQAGALVPSEKELAQQYGVSQITSKNALNGLVEEGLLVRFRGKGTFVREHGSQEGPEHGADTKRTIAIILPTMKTKIDQQLLDGLERYCADRGYDLLFRITRESPEEESTAIEQFRKRGVDGFIIFPVEQESYNTAILRLSLDQVPLVLVDRFLKEIKTYSVSSDNYGGVREAVSGLLAAGHTRIAYLSPEITNSVTDDRAKGFEAAFMEQGLPIDKTLWCMLDLETIGEGRGQQEIERFLRVRSDVTAVFAVNAELARYAYNAIREIWQGTGSAPLLAAFDDPDLEGIPYVHQRLDDVCRIAVDLLSEQLSGTYEPRREVVPVQWTDTMIPRP</sequence>
<protein>
    <submittedName>
        <fullName evidence="5">GntR family transcriptional regulator</fullName>
    </submittedName>
</protein>
<organism evidence="5">
    <name type="scientific">Paenibacillus ihbetae</name>
    <dbReference type="NCBI Taxonomy" id="1870820"/>
    <lineage>
        <taxon>Bacteria</taxon>
        <taxon>Bacillati</taxon>
        <taxon>Bacillota</taxon>
        <taxon>Bacilli</taxon>
        <taxon>Bacillales</taxon>
        <taxon>Paenibacillaceae</taxon>
        <taxon>Paenibacillus</taxon>
    </lineage>
</organism>
<dbReference type="GO" id="GO:0000976">
    <property type="term" value="F:transcription cis-regulatory region binding"/>
    <property type="evidence" value="ECO:0007669"/>
    <property type="project" value="TreeGrafter"/>
</dbReference>
<gene>
    <name evidence="6" type="ORF">BBD40_05950</name>
    <name evidence="5" type="ORF">BBD41_00350</name>
</gene>
<dbReference type="FunFam" id="1.10.10.10:FF:000079">
    <property type="entry name" value="GntR family transcriptional regulator"/>
    <property type="match status" value="1"/>
</dbReference>
<dbReference type="PRINTS" id="PR00035">
    <property type="entry name" value="HTHGNTR"/>
</dbReference>
<dbReference type="PANTHER" id="PTHR30146">
    <property type="entry name" value="LACI-RELATED TRANSCRIPTIONAL REPRESSOR"/>
    <property type="match status" value="1"/>
</dbReference>
<dbReference type="RefSeq" id="WP_077566240.1">
    <property type="nucleotide sequence ID" value="NZ_CP016809.1"/>
</dbReference>
<dbReference type="OrthoDB" id="9815017at2"/>
<dbReference type="EMBL" id="CP016809">
    <property type="protein sequence ID" value="ANY71162.1"/>
    <property type="molecule type" value="Genomic_DNA"/>
</dbReference>
<dbReference type="EMBL" id="MRVI01000001">
    <property type="protein sequence ID" value="OOC61464.1"/>
    <property type="molecule type" value="Genomic_DNA"/>
</dbReference>
<dbReference type="Gene3D" id="1.10.10.10">
    <property type="entry name" value="Winged helix-like DNA-binding domain superfamily/Winged helix DNA-binding domain"/>
    <property type="match status" value="1"/>
</dbReference>
<name>A0A1B2DTX5_9BACL</name>
<dbReference type="SMART" id="SM00345">
    <property type="entry name" value="HTH_GNTR"/>
    <property type="match status" value="1"/>
</dbReference>
<evidence type="ECO:0000259" key="4">
    <source>
        <dbReference type="PROSITE" id="PS50949"/>
    </source>
</evidence>
<dbReference type="PROSITE" id="PS50949">
    <property type="entry name" value="HTH_GNTR"/>
    <property type="match status" value="1"/>
</dbReference>
<dbReference type="InterPro" id="IPR028082">
    <property type="entry name" value="Peripla_BP_I"/>
</dbReference>
<dbReference type="InterPro" id="IPR036388">
    <property type="entry name" value="WH-like_DNA-bd_sf"/>
</dbReference>
<evidence type="ECO:0000313" key="5">
    <source>
        <dbReference type="EMBL" id="ANY71162.1"/>
    </source>
</evidence>
<evidence type="ECO:0000313" key="7">
    <source>
        <dbReference type="Proteomes" id="UP000189059"/>
    </source>
</evidence>
<evidence type="ECO:0000256" key="2">
    <source>
        <dbReference type="ARBA" id="ARBA00023125"/>
    </source>
</evidence>
<dbReference type="SUPFAM" id="SSF46785">
    <property type="entry name" value="Winged helix' DNA-binding domain"/>
    <property type="match status" value="1"/>
</dbReference>
<keyword evidence="1" id="KW-0805">Transcription regulation</keyword>
<dbReference type="CDD" id="cd06267">
    <property type="entry name" value="PBP1_LacI_sugar_binding-like"/>
    <property type="match status" value="1"/>
</dbReference>
<reference evidence="6 7" key="2">
    <citation type="submission" date="2016-12" db="EMBL/GenBank/DDBJ databases">
        <title>Genome sequencing and description of Paenibacillus sp. nov. from high altitude lake in the Indian Trans- Himalayas.</title>
        <authorList>
            <person name="Kiran S."/>
            <person name="Swarnkar M.K."/>
            <person name="Rana A."/>
            <person name="Tewari R."/>
            <person name="Gulati A."/>
        </authorList>
    </citation>
    <scope>NUCLEOTIDE SEQUENCE [LARGE SCALE GENOMIC DNA]</scope>
    <source>
        <strain evidence="6 7">IHBB 9951</strain>
    </source>
</reference>
<keyword evidence="7" id="KW-1185">Reference proteome</keyword>
<dbReference type="Gene3D" id="3.40.50.2300">
    <property type="match status" value="2"/>
</dbReference>
<reference evidence="5" key="1">
    <citation type="submission" date="2016-08" db="EMBL/GenBank/DDBJ databases">
        <title>Complete Genome Seqeunce of Paenibacillus sp. nov. IHBB 9852 from high altitute lake of Indian trans-Himalayas.</title>
        <authorList>
            <person name="Kiran S."/>
            <person name="Swarnkar M.K."/>
            <person name="Rana A."/>
            <person name="Tewari R."/>
            <person name="Gulati A."/>
        </authorList>
    </citation>
    <scope>NUCLEOTIDE SEQUENCE [LARGE SCALE GENOMIC DNA]</scope>
    <source>
        <strain evidence="5">IHBB 9852</strain>
    </source>
</reference>
<dbReference type="GO" id="GO:0003700">
    <property type="term" value="F:DNA-binding transcription factor activity"/>
    <property type="evidence" value="ECO:0007669"/>
    <property type="project" value="InterPro"/>
</dbReference>
<dbReference type="CDD" id="cd07377">
    <property type="entry name" value="WHTH_GntR"/>
    <property type="match status" value="1"/>
</dbReference>
<evidence type="ECO:0000256" key="3">
    <source>
        <dbReference type="ARBA" id="ARBA00023163"/>
    </source>
</evidence>
<dbReference type="Pfam" id="PF13407">
    <property type="entry name" value="Peripla_BP_4"/>
    <property type="match status" value="1"/>
</dbReference>
<accession>A0A1B2DTX5</accession>
<evidence type="ECO:0000313" key="6">
    <source>
        <dbReference type="EMBL" id="OOC61464.1"/>
    </source>
</evidence>
<dbReference type="PANTHER" id="PTHR30146:SF109">
    <property type="entry name" value="HTH-TYPE TRANSCRIPTIONAL REGULATOR GALS"/>
    <property type="match status" value="1"/>
</dbReference>
<dbReference type="Proteomes" id="UP000189059">
    <property type="component" value="Unassembled WGS sequence"/>
</dbReference>
<dbReference type="Pfam" id="PF00392">
    <property type="entry name" value="GntR"/>
    <property type="match status" value="1"/>
</dbReference>
<dbReference type="KEGG" id="pib:BBD41_00350"/>
<dbReference type="InterPro" id="IPR036390">
    <property type="entry name" value="WH_DNA-bd_sf"/>
</dbReference>
<dbReference type="SUPFAM" id="SSF53822">
    <property type="entry name" value="Periplasmic binding protein-like I"/>
    <property type="match status" value="1"/>
</dbReference>
<dbReference type="InterPro" id="IPR000524">
    <property type="entry name" value="Tscrpt_reg_HTH_GntR"/>
</dbReference>
<feature type="domain" description="HTH gntR-type" evidence="4">
    <location>
        <begin position="3"/>
        <end position="71"/>
    </location>
</feature>